<dbReference type="RefSeq" id="WP_235012424.1">
    <property type="nucleotide sequence ID" value="NZ_FWXT01000001.1"/>
</dbReference>
<proteinExistence type="predicted"/>
<dbReference type="InterPro" id="IPR013830">
    <property type="entry name" value="SGNH_hydro"/>
</dbReference>
<evidence type="ECO:0000313" key="4">
    <source>
        <dbReference type="Proteomes" id="UP000192756"/>
    </source>
</evidence>
<evidence type="ECO:0000259" key="2">
    <source>
        <dbReference type="Pfam" id="PF13472"/>
    </source>
</evidence>
<dbReference type="SUPFAM" id="SSF52266">
    <property type="entry name" value="SGNH hydrolase"/>
    <property type="match status" value="1"/>
</dbReference>
<dbReference type="Gene3D" id="3.40.50.1110">
    <property type="entry name" value="SGNH hydrolase"/>
    <property type="match status" value="1"/>
</dbReference>
<dbReference type="PANTHER" id="PTHR30383:SF5">
    <property type="entry name" value="SGNH HYDROLASE-TYPE ESTERASE DOMAIN-CONTAINING PROTEIN"/>
    <property type="match status" value="1"/>
</dbReference>
<dbReference type="GO" id="GO:0004622">
    <property type="term" value="F:phosphatidylcholine lysophospholipase activity"/>
    <property type="evidence" value="ECO:0007669"/>
    <property type="project" value="TreeGrafter"/>
</dbReference>
<keyword evidence="1" id="KW-0732">Signal</keyword>
<dbReference type="EMBL" id="FWXT01000001">
    <property type="protein sequence ID" value="SMC43614.1"/>
    <property type="molecule type" value="Genomic_DNA"/>
</dbReference>
<evidence type="ECO:0000256" key="1">
    <source>
        <dbReference type="SAM" id="SignalP"/>
    </source>
</evidence>
<protein>
    <submittedName>
        <fullName evidence="3">Lysophospholipase L1</fullName>
    </submittedName>
</protein>
<dbReference type="CDD" id="cd01828">
    <property type="entry name" value="sialate_O-acetylesterase_like2"/>
    <property type="match status" value="1"/>
</dbReference>
<evidence type="ECO:0000313" key="3">
    <source>
        <dbReference type="EMBL" id="SMC43614.1"/>
    </source>
</evidence>
<feature type="chain" id="PRO_5012868022" evidence="1">
    <location>
        <begin position="32"/>
        <end position="233"/>
    </location>
</feature>
<keyword evidence="4" id="KW-1185">Reference proteome</keyword>
<dbReference type="AlphaFoldDB" id="A0A1W1Z5G6"/>
<feature type="domain" description="SGNH hydrolase-type esterase" evidence="2">
    <location>
        <begin position="61"/>
        <end position="220"/>
    </location>
</feature>
<name>A0A1W1Z5G6_9SPHI</name>
<reference evidence="4" key="1">
    <citation type="submission" date="2017-04" db="EMBL/GenBank/DDBJ databases">
        <authorList>
            <person name="Varghese N."/>
            <person name="Submissions S."/>
        </authorList>
    </citation>
    <scope>NUCLEOTIDE SEQUENCE [LARGE SCALE GENOMIC DNA]</scope>
    <source>
        <strain evidence="4">DSM 12126</strain>
    </source>
</reference>
<dbReference type="InterPro" id="IPR051532">
    <property type="entry name" value="Ester_Hydrolysis_Enzymes"/>
</dbReference>
<accession>A0A1W1Z5G6</accession>
<dbReference type="InterPro" id="IPR036514">
    <property type="entry name" value="SGNH_hydro_sf"/>
</dbReference>
<dbReference type="Proteomes" id="UP000192756">
    <property type="component" value="Unassembled WGS sequence"/>
</dbReference>
<feature type="signal peptide" evidence="1">
    <location>
        <begin position="1"/>
        <end position="31"/>
    </location>
</feature>
<sequence>MRNEMKYCIKCLFAGAALLALPFLGSAQTQAGIDSSYANGHYLQRLEFFKRMPDQKNEIVFLGNSITEGGKWQELIPGKPVVNRGISGDVSYGILARMDEVLASKPAKLFILIGINDMKRGTPQEVILNNYRKIIAGVKAQSPRTKIYVQSILPVNKAMLPATYSKLSNAGILAMNRELLALCKQEKLNYVDLHQVFAGQDGELKKELSIDGLHLRSAAYILWAGFLKKIHAI</sequence>
<dbReference type="PANTHER" id="PTHR30383">
    <property type="entry name" value="THIOESTERASE 1/PROTEASE 1/LYSOPHOSPHOLIPASE L1"/>
    <property type="match status" value="1"/>
</dbReference>
<organism evidence="3 4">
    <name type="scientific">Pedobacter africanus</name>
    <dbReference type="NCBI Taxonomy" id="151894"/>
    <lineage>
        <taxon>Bacteria</taxon>
        <taxon>Pseudomonadati</taxon>
        <taxon>Bacteroidota</taxon>
        <taxon>Sphingobacteriia</taxon>
        <taxon>Sphingobacteriales</taxon>
        <taxon>Sphingobacteriaceae</taxon>
        <taxon>Pedobacter</taxon>
    </lineage>
</organism>
<gene>
    <name evidence="3" type="ORF">SAMN04488524_0389</name>
</gene>
<dbReference type="STRING" id="151894.SAMN04488524_0389"/>
<dbReference type="Pfam" id="PF13472">
    <property type="entry name" value="Lipase_GDSL_2"/>
    <property type="match status" value="1"/>
</dbReference>